<feature type="compositionally biased region" description="Low complexity" evidence="8">
    <location>
        <begin position="407"/>
        <end position="422"/>
    </location>
</feature>
<keyword evidence="3 9" id="KW-1133">Transmembrane helix</keyword>
<dbReference type="PANTHER" id="PTHR23112:SF47">
    <property type="entry name" value="G-PROTEIN COUPLED RECEPTOR 157"/>
    <property type="match status" value="1"/>
</dbReference>
<feature type="transmembrane region" description="Helical" evidence="9">
    <location>
        <begin position="70"/>
        <end position="90"/>
    </location>
</feature>
<dbReference type="InParanoid" id="A0A0D2WJG7"/>
<evidence type="ECO:0000256" key="6">
    <source>
        <dbReference type="ARBA" id="ARBA00023170"/>
    </source>
</evidence>
<evidence type="ECO:0000313" key="13">
    <source>
        <dbReference type="Proteomes" id="UP000008743"/>
    </source>
</evidence>
<name>A0A0D2WJG7_CAPO3</name>
<accession>A0A0D2WJG7</accession>
<dbReference type="InterPro" id="IPR022343">
    <property type="entry name" value="GCR1-cAMP_receptor"/>
</dbReference>
<keyword evidence="2 9" id="KW-0812">Transmembrane</keyword>
<keyword evidence="4" id="KW-0297">G-protein coupled receptor</keyword>
<feature type="transmembrane region" description="Helical" evidence="9">
    <location>
        <begin position="110"/>
        <end position="127"/>
    </location>
</feature>
<dbReference type="GO" id="GO:0005886">
    <property type="term" value="C:plasma membrane"/>
    <property type="evidence" value="ECO:0007669"/>
    <property type="project" value="TreeGrafter"/>
</dbReference>
<evidence type="ECO:0000256" key="8">
    <source>
        <dbReference type="SAM" id="MobiDB-lite"/>
    </source>
</evidence>
<organism evidence="12 13">
    <name type="scientific">Capsaspora owczarzaki (strain ATCC 30864)</name>
    <dbReference type="NCBI Taxonomy" id="595528"/>
    <lineage>
        <taxon>Eukaryota</taxon>
        <taxon>Filasterea</taxon>
        <taxon>Capsaspora</taxon>
    </lineage>
</organism>
<comment type="subcellular location">
    <subcellularLocation>
        <location evidence="1">Membrane</location>
        <topology evidence="1">Multi-pass membrane protein</topology>
    </subcellularLocation>
</comment>
<feature type="transmembrane region" description="Helical" evidence="9">
    <location>
        <begin position="139"/>
        <end position="159"/>
    </location>
</feature>
<feature type="transmembrane region" description="Helical" evidence="9">
    <location>
        <begin position="191"/>
        <end position="211"/>
    </location>
</feature>
<feature type="compositionally biased region" description="Low complexity" evidence="8">
    <location>
        <begin position="357"/>
        <end position="367"/>
    </location>
</feature>
<dbReference type="SUPFAM" id="SSF81321">
    <property type="entry name" value="Family A G protein-coupled receptor-like"/>
    <property type="match status" value="1"/>
</dbReference>
<evidence type="ECO:0000259" key="10">
    <source>
        <dbReference type="PROSITE" id="PS50261"/>
    </source>
</evidence>
<keyword evidence="7" id="KW-0807">Transducer</keyword>
<dbReference type="GO" id="GO:0007189">
    <property type="term" value="P:adenylate cyclase-activating G protein-coupled receptor signaling pathway"/>
    <property type="evidence" value="ECO:0007669"/>
    <property type="project" value="TreeGrafter"/>
</dbReference>
<keyword evidence="6" id="KW-0675">Receptor</keyword>
<dbReference type="Proteomes" id="UP000008743">
    <property type="component" value="Unassembled WGS sequence"/>
</dbReference>
<evidence type="ECO:0000256" key="5">
    <source>
        <dbReference type="ARBA" id="ARBA00023136"/>
    </source>
</evidence>
<dbReference type="PhylomeDB" id="A0A0D2WJG7"/>
<dbReference type="PANTHER" id="PTHR23112">
    <property type="entry name" value="G PROTEIN-COUPLED RECEPTOR 157-RELATED"/>
    <property type="match status" value="1"/>
</dbReference>
<dbReference type="PROSITE" id="PS50261">
    <property type="entry name" value="G_PROTEIN_RECEP_F2_4"/>
    <property type="match status" value="1"/>
</dbReference>
<protein>
    <recommendedName>
        <fullName evidence="14">G-protein coupled receptors family 2 profile 2 domain-containing protein</fullName>
    </recommendedName>
</protein>
<evidence type="ECO:0000256" key="9">
    <source>
        <dbReference type="SAM" id="Phobius"/>
    </source>
</evidence>
<sequence>MDEVSAFVTAPSSAFDDTLTPTTASPWSEGQQTALKAATVTTCCLSIVGCVLIILSFVLLKDLRATSRQLLVFLSLADLVTAMGNMVGVLTDDTGTLCVIQSSFTTYSSIASFLWTSSIALYLYLSIARESQRLAARSIPFLHVFSWLTPACIIIAALACEVLGSDDFSATTVGWCWIKSNVKYDLFWKLFAGKGWEIASYISVPILYFFVKRKIRVELHSAEQIQLVSRRSVQVAQEADRKMTFIPIVFVFVRSWGTTRFLISEIGSQEQADVFWLTLCQAIGDSSQGFANFVLFCVLTPKIRNRMIALVWPQYRGSNADESQRYSGSVATTASAAKSGAYPNLGRGSFNQVVPRSQHNQQQQQLRQGGGGGGGASSHHGSVDNGYYSTSLSSSVNPPNYDPSPGSYSSLSTRDSSYYGDT</sequence>
<evidence type="ECO:0000256" key="1">
    <source>
        <dbReference type="ARBA" id="ARBA00004141"/>
    </source>
</evidence>
<dbReference type="AlphaFoldDB" id="A0A0D2WJG7"/>
<keyword evidence="5 9" id="KW-0472">Membrane</keyword>
<dbReference type="InterPro" id="IPR022340">
    <property type="entry name" value="GPCR_GCR1_put"/>
</dbReference>
<evidence type="ECO:0000256" key="4">
    <source>
        <dbReference type="ARBA" id="ARBA00023040"/>
    </source>
</evidence>
<dbReference type="EMBL" id="KE346360">
    <property type="protein sequence ID" value="KJE89508.1"/>
    <property type="molecule type" value="Genomic_DNA"/>
</dbReference>
<dbReference type="InterPro" id="IPR017452">
    <property type="entry name" value="GPCR_Rhodpsn_7TM"/>
</dbReference>
<dbReference type="OMA" id="CIMFVLF"/>
<dbReference type="Gene3D" id="1.20.1070.10">
    <property type="entry name" value="Rhodopsin 7-helix transmembrane proteins"/>
    <property type="match status" value="1"/>
</dbReference>
<dbReference type="GO" id="GO:0007166">
    <property type="term" value="P:cell surface receptor signaling pathway"/>
    <property type="evidence" value="ECO:0007669"/>
    <property type="project" value="InterPro"/>
</dbReference>
<reference evidence="13" key="1">
    <citation type="submission" date="2011-02" db="EMBL/GenBank/DDBJ databases">
        <title>The Genome Sequence of Capsaspora owczarzaki ATCC 30864.</title>
        <authorList>
            <person name="Russ C."/>
            <person name="Cuomo C."/>
            <person name="Burger G."/>
            <person name="Gray M.W."/>
            <person name="Holland P.W.H."/>
            <person name="King N."/>
            <person name="Lang F.B.F."/>
            <person name="Roger A.J."/>
            <person name="Ruiz-Trillo I."/>
            <person name="Young S.K."/>
            <person name="Zeng Q."/>
            <person name="Gargeya S."/>
            <person name="Alvarado L."/>
            <person name="Berlin A."/>
            <person name="Chapman S.B."/>
            <person name="Chen Z."/>
            <person name="Freedman E."/>
            <person name="Gellesch M."/>
            <person name="Goldberg J."/>
            <person name="Griggs A."/>
            <person name="Gujja S."/>
            <person name="Heilman E."/>
            <person name="Heiman D."/>
            <person name="Howarth C."/>
            <person name="Mehta T."/>
            <person name="Neiman D."/>
            <person name="Pearson M."/>
            <person name="Roberts A."/>
            <person name="Saif S."/>
            <person name="Shea T."/>
            <person name="Shenoy N."/>
            <person name="Sisk P."/>
            <person name="Stolte C."/>
            <person name="Sykes S."/>
            <person name="White J."/>
            <person name="Yandava C."/>
            <person name="Haas B."/>
            <person name="Nusbaum C."/>
            <person name="Birren B."/>
        </authorList>
    </citation>
    <scope>NUCLEOTIDE SEQUENCE</scope>
    <source>
        <strain evidence="13">ATCC 30864</strain>
    </source>
</reference>
<feature type="domain" description="G-protein coupled receptors family 1 profile" evidence="11">
    <location>
        <begin position="49"/>
        <end position="256"/>
    </location>
</feature>
<feature type="compositionally biased region" description="Polar residues" evidence="8">
    <location>
        <begin position="387"/>
        <end position="398"/>
    </location>
</feature>
<dbReference type="InterPro" id="IPR017981">
    <property type="entry name" value="GPCR_2-like_7TM"/>
</dbReference>
<evidence type="ECO:0000256" key="7">
    <source>
        <dbReference type="ARBA" id="ARBA00023224"/>
    </source>
</evidence>
<feature type="domain" description="G-protein coupled receptors family 2 profile 2" evidence="10">
    <location>
        <begin position="35"/>
        <end position="300"/>
    </location>
</feature>
<proteinExistence type="predicted"/>
<dbReference type="Pfam" id="PF05462">
    <property type="entry name" value="Dicty_CAR"/>
    <property type="match status" value="1"/>
</dbReference>
<feature type="region of interest" description="Disordered" evidence="8">
    <location>
        <begin position="340"/>
        <end position="422"/>
    </location>
</feature>
<keyword evidence="13" id="KW-1185">Reference proteome</keyword>
<evidence type="ECO:0000259" key="11">
    <source>
        <dbReference type="PROSITE" id="PS50262"/>
    </source>
</evidence>
<dbReference type="STRING" id="595528.A0A0D2WJG7"/>
<evidence type="ECO:0000313" key="12">
    <source>
        <dbReference type="EMBL" id="KJE89508.1"/>
    </source>
</evidence>
<feature type="transmembrane region" description="Helical" evidence="9">
    <location>
        <begin position="37"/>
        <end position="58"/>
    </location>
</feature>
<dbReference type="eggNOG" id="ENOG502QU1X">
    <property type="taxonomic scope" value="Eukaryota"/>
</dbReference>
<dbReference type="GO" id="GO:0004930">
    <property type="term" value="F:G protein-coupled receptor activity"/>
    <property type="evidence" value="ECO:0007669"/>
    <property type="project" value="UniProtKB-KW"/>
</dbReference>
<gene>
    <name evidence="12" type="ORF">CAOG_000965</name>
</gene>
<evidence type="ECO:0008006" key="14">
    <source>
        <dbReference type="Google" id="ProtNLM"/>
    </source>
</evidence>
<dbReference type="PRINTS" id="PR02001">
    <property type="entry name" value="GCR1CAMPR"/>
</dbReference>
<dbReference type="PROSITE" id="PS50262">
    <property type="entry name" value="G_PROTEIN_RECEP_F1_2"/>
    <property type="match status" value="1"/>
</dbReference>
<dbReference type="RefSeq" id="XP_004365836.1">
    <property type="nucleotide sequence ID" value="XM_004365779.2"/>
</dbReference>
<evidence type="ECO:0000256" key="3">
    <source>
        <dbReference type="ARBA" id="ARBA00022989"/>
    </source>
</evidence>
<dbReference type="PRINTS" id="PR02000">
    <property type="entry name" value="GCR1PLANT"/>
</dbReference>
<dbReference type="OrthoDB" id="100006at2759"/>
<evidence type="ECO:0000256" key="2">
    <source>
        <dbReference type="ARBA" id="ARBA00022692"/>
    </source>
</evidence>